<accession>N6Y860</accession>
<dbReference type="AlphaFoldDB" id="N6Y860"/>
<dbReference type="EMBL" id="AMXE01000002">
    <property type="protein sequence ID" value="ENO90441.1"/>
    <property type="molecule type" value="Genomic_DNA"/>
</dbReference>
<organism evidence="1 2">
    <name type="scientific">Thauera linaloolentis (strain DSM 12138 / JCM 21573 / CCUG 41526 / CIP 105981 / IAM 15112 / NBRC 102519 / 47Lol)</name>
    <dbReference type="NCBI Taxonomy" id="1123367"/>
    <lineage>
        <taxon>Bacteria</taxon>
        <taxon>Pseudomonadati</taxon>
        <taxon>Pseudomonadota</taxon>
        <taxon>Betaproteobacteria</taxon>
        <taxon>Rhodocyclales</taxon>
        <taxon>Zoogloeaceae</taxon>
        <taxon>Thauera</taxon>
    </lineage>
</organism>
<proteinExistence type="predicted"/>
<evidence type="ECO:0000313" key="1">
    <source>
        <dbReference type="EMBL" id="ENO90441.1"/>
    </source>
</evidence>
<sequence length="93" mass="9592">MTSAVQAATGFGGQFGYSGPAGLRFFSDLYRLGAQVGQGDFDMAAFKAANNTAGVLFHYPAGQVNRTVEGTAALLEGRTDNPLAVIAGPPPRN</sequence>
<protein>
    <submittedName>
        <fullName evidence="1">Uncharacterized protein</fullName>
    </submittedName>
</protein>
<comment type="caution">
    <text evidence="1">The sequence shown here is derived from an EMBL/GenBank/DDBJ whole genome shotgun (WGS) entry which is preliminary data.</text>
</comment>
<gene>
    <name evidence="1" type="ORF">C666_01015</name>
</gene>
<evidence type="ECO:0000313" key="2">
    <source>
        <dbReference type="Proteomes" id="UP000013232"/>
    </source>
</evidence>
<name>N6Y860_THAL4</name>
<keyword evidence="2" id="KW-1185">Reference proteome</keyword>
<dbReference type="Proteomes" id="UP000013232">
    <property type="component" value="Unassembled WGS sequence"/>
</dbReference>
<reference evidence="1 2" key="1">
    <citation type="submission" date="2012-09" db="EMBL/GenBank/DDBJ databases">
        <title>Draft Genome Sequences of 6 Strains from Genus Thauera.</title>
        <authorList>
            <person name="Liu B."/>
            <person name="Shapleigh J.P."/>
            <person name="Frostegard A.H."/>
        </authorList>
    </citation>
    <scope>NUCLEOTIDE SEQUENCE [LARGE SCALE GENOMIC DNA]</scope>
    <source>
        <strain evidence="2">47Lol / DSM 12138</strain>
    </source>
</reference>
<dbReference type="STRING" id="1123367.GCA_000621305_02367"/>